<dbReference type="AlphaFoldDB" id="M1BB32"/>
<evidence type="ECO:0000313" key="2">
    <source>
        <dbReference type="Proteomes" id="UP000011115"/>
    </source>
</evidence>
<sequence length="53" mass="5993">MATLIAQSNRTWKTDGQCRLAMKEAKDGSPTCSARCDLFIPMEFQAKNWTIIN</sequence>
<proteinExistence type="predicted"/>
<protein>
    <submittedName>
        <fullName evidence="1">Uncharacterized protein</fullName>
    </submittedName>
</protein>
<dbReference type="EnsemblPlants" id="PGSC0003DMT400041219">
    <property type="protein sequence ID" value="PGSC0003DMT400041219"/>
    <property type="gene ID" value="PGSC0003DMG400015954"/>
</dbReference>
<name>M1BB32_SOLTU</name>
<dbReference type="Proteomes" id="UP000011115">
    <property type="component" value="Unassembled WGS sequence"/>
</dbReference>
<dbReference type="HOGENOM" id="CLU_3072418_0_0_1"/>
<accession>M1BB32</accession>
<reference evidence="2" key="1">
    <citation type="journal article" date="2011" name="Nature">
        <title>Genome sequence and analysis of the tuber crop potato.</title>
        <authorList>
            <consortium name="The Potato Genome Sequencing Consortium"/>
        </authorList>
    </citation>
    <scope>NUCLEOTIDE SEQUENCE [LARGE SCALE GENOMIC DNA]</scope>
    <source>
        <strain evidence="2">cv. DM1-3 516 R44</strain>
    </source>
</reference>
<keyword evidence="2" id="KW-1185">Reference proteome</keyword>
<evidence type="ECO:0000313" key="1">
    <source>
        <dbReference type="EnsemblPlants" id="PGSC0003DMT400041219"/>
    </source>
</evidence>
<reference evidence="1" key="2">
    <citation type="submission" date="2015-06" db="UniProtKB">
        <authorList>
            <consortium name="EnsemblPlants"/>
        </authorList>
    </citation>
    <scope>IDENTIFICATION</scope>
    <source>
        <strain evidence="1">DM1-3 516 R44</strain>
    </source>
</reference>
<dbReference type="Gramene" id="PGSC0003DMT400041219">
    <property type="protein sequence ID" value="PGSC0003DMT400041219"/>
    <property type="gene ID" value="PGSC0003DMG400015954"/>
</dbReference>
<organism evidence="1 2">
    <name type="scientific">Solanum tuberosum</name>
    <name type="common">Potato</name>
    <dbReference type="NCBI Taxonomy" id="4113"/>
    <lineage>
        <taxon>Eukaryota</taxon>
        <taxon>Viridiplantae</taxon>
        <taxon>Streptophyta</taxon>
        <taxon>Embryophyta</taxon>
        <taxon>Tracheophyta</taxon>
        <taxon>Spermatophyta</taxon>
        <taxon>Magnoliopsida</taxon>
        <taxon>eudicotyledons</taxon>
        <taxon>Gunneridae</taxon>
        <taxon>Pentapetalae</taxon>
        <taxon>asterids</taxon>
        <taxon>lamiids</taxon>
        <taxon>Solanales</taxon>
        <taxon>Solanaceae</taxon>
        <taxon>Solanoideae</taxon>
        <taxon>Solaneae</taxon>
        <taxon>Solanum</taxon>
    </lineage>
</organism>